<dbReference type="STRING" id="3818.A0A444Y6S8"/>
<dbReference type="InterPro" id="IPR044237">
    <property type="entry name" value="ATXR2-like"/>
</dbReference>
<comment type="caution">
    <text evidence="6">The sequence shown here is derived from an EMBL/GenBank/DDBJ whole genome shotgun (WGS) entry which is preliminary data.</text>
</comment>
<dbReference type="SMART" id="SM00317">
    <property type="entry name" value="SET"/>
    <property type="match status" value="1"/>
</dbReference>
<dbReference type="InterPro" id="IPR001214">
    <property type="entry name" value="SET_dom"/>
</dbReference>
<dbReference type="GO" id="GO:0008270">
    <property type="term" value="F:zinc ion binding"/>
    <property type="evidence" value="ECO:0007669"/>
    <property type="project" value="UniProtKB-KW"/>
</dbReference>
<protein>
    <recommendedName>
        <fullName evidence="5">SET domain-containing protein</fullName>
    </recommendedName>
</protein>
<dbReference type="Gene3D" id="6.10.140.2220">
    <property type="match status" value="1"/>
</dbReference>
<dbReference type="PROSITE" id="PS50280">
    <property type="entry name" value="SET"/>
    <property type="match status" value="1"/>
</dbReference>
<dbReference type="SUPFAM" id="SSF144232">
    <property type="entry name" value="HIT/MYND zinc finger-like"/>
    <property type="match status" value="1"/>
</dbReference>
<keyword evidence="3" id="KW-0862">Zinc</keyword>
<dbReference type="SUPFAM" id="SSF82199">
    <property type="entry name" value="SET domain"/>
    <property type="match status" value="1"/>
</dbReference>
<dbReference type="Gene3D" id="2.170.270.10">
    <property type="entry name" value="SET domain"/>
    <property type="match status" value="1"/>
</dbReference>
<dbReference type="InterPro" id="IPR002893">
    <property type="entry name" value="Znf_MYND"/>
</dbReference>
<keyword evidence="1" id="KW-0479">Metal-binding</keyword>
<evidence type="ECO:0000256" key="4">
    <source>
        <dbReference type="SAM" id="MobiDB-lite"/>
    </source>
</evidence>
<dbReference type="AlphaFoldDB" id="A0A444Y6S8"/>
<dbReference type="Proteomes" id="UP000289738">
    <property type="component" value="Chromosome B08"/>
</dbReference>
<dbReference type="PANTHER" id="PTHR47436:SF1">
    <property type="entry name" value="SET DOMAIN-CONTAINING PROTEIN"/>
    <property type="match status" value="1"/>
</dbReference>
<sequence>MEEPICPIDSSCQTQISALLSPPSTLQLQALSPSNFQLTSLLFLFCSLHLIASFCLSQEYYNTLLSARHYSSITVKQDANFGKGVFAAMDFSDGDLVLRDQMLVGSQHSFNKIDCFVCSFCFRFIGSIELQIGRRLYLQGLRDSESHGCDVGSSSSLSKNFHEMDSSSEDEDQGTHQCGSGSSKDKNPLPEGVVESLMNGQLNLPFSKEFSLPSAVPCLGGCGEAYYCSTSCAEADWESSHSLLCTGERSDPAHREALLKFNKHANETNDIFILAAKAICFTILRYRKLKANCHEGKMKYDTSGDSNSYNASLLLEAWRPISMGHKRRWWDCVALPDDIDSSDEDSFRMQIKELAFKSLQLLKKAIFDKECEPLFSLDIYGHIIGMFEQNNLDLVVASPVEDYFLYIDDLKNPDKEEAEKITQPILDALGEDYSVCCQGTAFFPLQSCMNHSCSPNAKAFKRDEDRDGQATIIAVRPIRKGEEITISYVDEDLPFEERQASLADYGFRCRCPKCIEEEP</sequence>
<dbReference type="CDD" id="cd20071">
    <property type="entry name" value="SET_SMYD"/>
    <property type="match status" value="1"/>
</dbReference>
<dbReference type="PANTHER" id="PTHR47436">
    <property type="entry name" value="HISTONE-LYSINE N-METHYLTRANSFERASE ATXR2"/>
    <property type="match status" value="1"/>
</dbReference>
<evidence type="ECO:0000313" key="6">
    <source>
        <dbReference type="EMBL" id="RYQ97650.1"/>
    </source>
</evidence>
<evidence type="ECO:0000313" key="7">
    <source>
        <dbReference type="Proteomes" id="UP000289738"/>
    </source>
</evidence>
<feature type="domain" description="SET" evidence="5">
    <location>
        <begin position="71"/>
        <end position="489"/>
    </location>
</feature>
<evidence type="ECO:0000256" key="3">
    <source>
        <dbReference type="ARBA" id="ARBA00022833"/>
    </source>
</evidence>
<organism evidence="6 7">
    <name type="scientific">Arachis hypogaea</name>
    <name type="common">Peanut</name>
    <dbReference type="NCBI Taxonomy" id="3818"/>
    <lineage>
        <taxon>Eukaryota</taxon>
        <taxon>Viridiplantae</taxon>
        <taxon>Streptophyta</taxon>
        <taxon>Embryophyta</taxon>
        <taxon>Tracheophyta</taxon>
        <taxon>Spermatophyta</taxon>
        <taxon>Magnoliopsida</taxon>
        <taxon>eudicotyledons</taxon>
        <taxon>Gunneridae</taxon>
        <taxon>Pentapetalae</taxon>
        <taxon>rosids</taxon>
        <taxon>fabids</taxon>
        <taxon>Fabales</taxon>
        <taxon>Fabaceae</taxon>
        <taxon>Papilionoideae</taxon>
        <taxon>50 kb inversion clade</taxon>
        <taxon>dalbergioids sensu lato</taxon>
        <taxon>Dalbergieae</taxon>
        <taxon>Pterocarpus clade</taxon>
        <taxon>Arachis</taxon>
    </lineage>
</organism>
<feature type="region of interest" description="Disordered" evidence="4">
    <location>
        <begin position="147"/>
        <end position="190"/>
    </location>
</feature>
<evidence type="ECO:0000259" key="5">
    <source>
        <dbReference type="PROSITE" id="PS50280"/>
    </source>
</evidence>
<reference evidence="6 7" key="1">
    <citation type="submission" date="2019-01" db="EMBL/GenBank/DDBJ databases">
        <title>Sequencing of cultivated peanut Arachis hypogaea provides insights into genome evolution and oil improvement.</title>
        <authorList>
            <person name="Chen X."/>
        </authorList>
    </citation>
    <scope>NUCLEOTIDE SEQUENCE [LARGE SCALE GENOMIC DNA]</scope>
    <source>
        <strain evidence="7">cv. Fuhuasheng</strain>
        <tissue evidence="6">Leaves</tissue>
    </source>
</reference>
<keyword evidence="2" id="KW-0863">Zinc-finger</keyword>
<proteinExistence type="predicted"/>
<accession>A0A444Y6S8</accession>
<evidence type="ECO:0000256" key="2">
    <source>
        <dbReference type="ARBA" id="ARBA00022771"/>
    </source>
</evidence>
<dbReference type="EMBL" id="SDMP01000018">
    <property type="protein sequence ID" value="RYQ97650.1"/>
    <property type="molecule type" value="Genomic_DNA"/>
</dbReference>
<dbReference type="Pfam" id="PF01753">
    <property type="entry name" value="zf-MYND"/>
    <property type="match status" value="1"/>
</dbReference>
<keyword evidence="7" id="KW-1185">Reference proteome</keyword>
<evidence type="ECO:0000256" key="1">
    <source>
        <dbReference type="ARBA" id="ARBA00022723"/>
    </source>
</evidence>
<name>A0A444Y6S8_ARAHY</name>
<dbReference type="InterPro" id="IPR046341">
    <property type="entry name" value="SET_dom_sf"/>
</dbReference>
<gene>
    <name evidence="6" type="ORF">Ahy_B08g093730</name>
</gene>
<dbReference type="Pfam" id="PF00856">
    <property type="entry name" value="SET"/>
    <property type="match status" value="1"/>
</dbReference>
<dbReference type="GO" id="GO:0008168">
    <property type="term" value="F:methyltransferase activity"/>
    <property type="evidence" value="ECO:0007669"/>
    <property type="project" value="InterPro"/>
</dbReference>